<comment type="caution">
    <text evidence="2">The sequence shown here is derived from an EMBL/GenBank/DDBJ whole genome shotgun (WGS) entry which is preliminary data.</text>
</comment>
<name>A0A645IEY0_9ZZZZ</name>
<evidence type="ECO:0000259" key="1">
    <source>
        <dbReference type="Pfam" id="PF04606"/>
    </source>
</evidence>
<feature type="domain" description="Zinc finger Ogr/Delta-type" evidence="1">
    <location>
        <begin position="5"/>
        <end position="46"/>
    </location>
</feature>
<gene>
    <name evidence="2" type="ORF">SDC9_196642</name>
</gene>
<evidence type="ECO:0000313" key="2">
    <source>
        <dbReference type="EMBL" id="MPN49029.1"/>
    </source>
</evidence>
<dbReference type="Pfam" id="PF04606">
    <property type="entry name" value="Ogr_Delta"/>
    <property type="match status" value="1"/>
</dbReference>
<proteinExistence type="predicted"/>
<dbReference type="InterPro" id="IPR007684">
    <property type="entry name" value="Znf_Ogr/Delta"/>
</dbReference>
<sequence length="89" mass="10209">MKILCPHCRSKAIITHRKELSDKITEFYAECTSAECAARFVARVYYSHDITPPVGVLTNSLFEQAANLPEREKAELLRIIAPRMQQKLF</sequence>
<accession>A0A645IEY0</accession>
<dbReference type="AlphaFoldDB" id="A0A645IEY0"/>
<dbReference type="EMBL" id="VSSQ01111899">
    <property type="protein sequence ID" value="MPN49029.1"/>
    <property type="molecule type" value="Genomic_DNA"/>
</dbReference>
<protein>
    <recommendedName>
        <fullName evidence="1">Zinc finger Ogr/Delta-type domain-containing protein</fullName>
    </recommendedName>
</protein>
<reference evidence="2" key="1">
    <citation type="submission" date="2019-08" db="EMBL/GenBank/DDBJ databases">
        <authorList>
            <person name="Kucharzyk K."/>
            <person name="Murdoch R.W."/>
            <person name="Higgins S."/>
            <person name="Loffler F."/>
        </authorList>
    </citation>
    <scope>NUCLEOTIDE SEQUENCE</scope>
</reference>
<organism evidence="2">
    <name type="scientific">bioreactor metagenome</name>
    <dbReference type="NCBI Taxonomy" id="1076179"/>
    <lineage>
        <taxon>unclassified sequences</taxon>
        <taxon>metagenomes</taxon>
        <taxon>ecological metagenomes</taxon>
    </lineage>
</organism>